<name>A0A8J6C5U4_ELECQ</name>
<proteinExistence type="predicted"/>
<evidence type="ECO:0000313" key="2">
    <source>
        <dbReference type="Proteomes" id="UP000770717"/>
    </source>
</evidence>
<keyword evidence="2" id="KW-1185">Reference proteome</keyword>
<sequence>MHTGGNSAAGFPHKVSARTRCHRIALVYAILCRQLQFGHMKIHAVNKSRHALFLCEPRRGRHRNVTAGTPALNCVCASVRQPAHSRAERRHRRR</sequence>
<dbReference type="AlphaFoldDB" id="A0A8J6C5U4"/>
<dbReference type="Proteomes" id="UP000770717">
    <property type="component" value="Unassembled WGS sequence"/>
</dbReference>
<protein>
    <submittedName>
        <fullName evidence="1">Uncharacterized protein</fullName>
    </submittedName>
</protein>
<organism evidence="1 2">
    <name type="scientific">Eleutherodactylus coqui</name>
    <name type="common">Puerto Rican coqui</name>
    <dbReference type="NCBI Taxonomy" id="57060"/>
    <lineage>
        <taxon>Eukaryota</taxon>
        <taxon>Metazoa</taxon>
        <taxon>Chordata</taxon>
        <taxon>Craniata</taxon>
        <taxon>Vertebrata</taxon>
        <taxon>Euteleostomi</taxon>
        <taxon>Amphibia</taxon>
        <taxon>Batrachia</taxon>
        <taxon>Anura</taxon>
        <taxon>Neobatrachia</taxon>
        <taxon>Hyloidea</taxon>
        <taxon>Eleutherodactylidae</taxon>
        <taxon>Eleutherodactylinae</taxon>
        <taxon>Eleutherodactylus</taxon>
        <taxon>Eleutherodactylus</taxon>
    </lineage>
</organism>
<reference evidence="1" key="1">
    <citation type="thesis" date="2020" institute="ProQuest LLC" country="789 East Eisenhower Parkway, Ann Arbor, MI, USA">
        <title>Comparative Genomics and Chromosome Evolution.</title>
        <authorList>
            <person name="Mudd A.B."/>
        </authorList>
    </citation>
    <scope>NUCLEOTIDE SEQUENCE</scope>
    <source>
        <strain evidence="1">HN-11 Male</strain>
        <tissue evidence="1">Kidney and liver</tissue>
    </source>
</reference>
<accession>A0A8J6C5U4</accession>
<evidence type="ECO:0000313" key="1">
    <source>
        <dbReference type="EMBL" id="KAG9464092.1"/>
    </source>
</evidence>
<gene>
    <name evidence="1" type="ORF">GDO78_020521</name>
</gene>
<dbReference type="EMBL" id="WNTK01005131">
    <property type="protein sequence ID" value="KAG9464092.1"/>
    <property type="molecule type" value="Genomic_DNA"/>
</dbReference>
<comment type="caution">
    <text evidence="1">The sequence shown here is derived from an EMBL/GenBank/DDBJ whole genome shotgun (WGS) entry which is preliminary data.</text>
</comment>